<dbReference type="AlphaFoldDB" id="A0A3D9IBF5"/>
<proteinExistence type="predicted"/>
<gene>
    <name evidence="1" type="ORF">DFP98_13220</name>
</gene>
<dbReference type="OrthoDB" id="2087371at2"/>
<sequence>MIDLMPSWLKRDMEVLWYDGSHWEKCRLSREEAGWRGSSADGAAFAVTVELSGQPKSSEGEHYAVVAKVTPGASGTIAGFQVILSADSSLQCVWKPHLAPESHMTIGDKAFRSPTIIMEDEERLCALIPDLAHLQEHRTIPHIMDYVQEDSKLSYGVCDYKESGHVYYAMTPQPHLMSRSLEVKFYLASWRKKSGSPRRDFRPVERLLWELTAMDNMRIDDTAAQWMQQLESYPLRAYEWALDSNWSGLTWQQFRIGEREAGGVVFIVAARQKPGEGKENQWREPKSIWNQAWFCSIRSAYGICLTGVRTGKADWVDKANLMLELTLSAPQTNGLFPGYYAAGEDGDWGRGSWHLSCPRRPDGHERYVHLLDASWTCYWLLKWYRDVEQDERILPYVNRYATALLQLQREDGHYPAWVDPATLACSPYLVNSAETSAHIMLLGLLQEIEPRPGRIEAMERAASAVLNTIAAEGRWEDFETYWSCSGQWDHKRYGTRETRSGLYNQCNFGIYWTAEAMLILFRLTEQRSWLDAGERILAELSLYQQIWQPAYIAVPTVGGFGVMNSDDEWNDARQSLFALTYYEFYRRTGDERYLLRSLWAMRASFYMMYCPENPEVKALYEKVHPHFDEGDYGFHMENFNHHDGTEVGGLGEFTIFDWGCGAAASSWAELRELVERTTG</sequence>
<protein>
    <submittedName>
        <fullName evidence="1">Uncharacterized protein</fullName>
    </submittedName>
</protein>
<dbReference type="SUPFAM" id="SSF81853">
    <property type="entry name" value="Family 10 polysaccharide lyase"/>
    <property type="match status" value="1"/>
</dbReference>
<organism evidence="1 2">
    <name type="scientific">Cohnella phaseoli</name>
    <dbReference type="NCBI Taxonomy" id="456490"/>
    <lineage>
        <taxon>Bacteria</taxon>
        <taxon>Bacillati</taxon>
        <taxon>Bacillota</taxon>
        <taxon>Bacilli</taxon>
        <taxon>Bacillales</taxon>
        <taxon>Paenibacillaceae</taxon>
        <taxon>Cohnella</taxon>
    </lineage>
</organism>
<dbReference type="RefSeq" id="WP_116064353.1">
    <property type="nucleotide sequence ID" value="NZ_QRDZ01000032.1"/>
</dbReference>
<dbReference type="Proteomes" id="UP000256977">
    <property type="component" value="Unassembled WGS sequence"/>
</dbReference>
<evidence type="ECO:0000313" key="2">
    <source>
        <dbReference type="Proteomes" id="UP000256977"/>
    </source>
</evidence>
<dbReference type="EMBL" id="QRDZ01000032">
    <property type="protein sequence ID" value="RED59098.1"/>
    <property type="molecule type" value="Genomic_DNA"/>
</dbReference>
<accession>A0A3D9IBF5</accession>
<keyword evidence="2" id="KW-1185">Reference proteome</keyword>
<name>A0A3D9IBF5_9BACL</name>
<reference evidence="1 2" key="1">
    <citation type="submission" date="2018-07" db="EMBL/GenBank/DDBJ databases">
        <title>Genomic Encyclopedia of Type Strains, Phase III (KMG-III): the genomes of soil and plant-associated and newly described type strains.</title>
        <authorList>
            <person name="Whitman W."/>
        </authorList>
    </citation>
    <scope>NUCLEOTIDE SEQUENCE [LARGE SCALE GENOMIC DNA]</scope>
    <source>
        <strain evidence="1 2">CECT 7287</strain>
    </source>
</reference>
<evidence type="ECO:0000313" key="1">
    <source>
        <dbReference type="EMBL" id="RED59098.1"/>
    </source>
</evidence>
<comment type="caution">
    <text evidence="1">The sequence shown here is derived from an EMBL/GenBank/DDBJ whole genome shotgun (WGS) entry which is preliminary data.</text>
</comment>